<feature type="signal peptide" evidence="1">
    <location>
        <begin position="1"/>
        <end position="27"/>
    </location>
</feature>
<protein>
    <recommendedName>
        <fullName evidence="4">Peptidase inhibitor family I36</fullName>
    </recommendedName>
</protein>
<gene>
    <name evidence="2" type="ORF">KY5_6561</name>
</gene>
<dbReference type="RefSeq" id="WP_098245677.1">
    <property type="nucleotide sequence ID" value="NZ_CP022685.1"/>
</dbReference>
<feature type="chain" id="PRO_5039559797" description="Peptidase inhibitor family I36" evidence="1">
    <location>
        <begin position="28"/>
        <end position="117"/>
    </location>
</feature>
<accession>A0A291QIM9</accession>
<evidence type="ECO:0008006" key="4">
    <source>
        <dbReference type="Google" id="ProtNLM"/>
    </source>
</evidence>
<dbReference type="AlphaFoldDB" id="A0A291QIM9"/>
<evidence type="ECO:0000256" key="1">
    <source>
        <dbReference type="SAM" id="SignalP"/>
    </source>
</evidence>
<dbReference type="KEGG" id="sfk:KY5_6561"/>
<evidence type="ECO:0000313" key="3">
    <source>
        <dbReference type="Proteomes" id="UP000221011"/>
    </source>
</evidence>
<organism evidence="2 3">
    <name type="scientific">Streptomyces formicae</name>
    <dbReference type="NCBI Taxonomy" id="1616117"/>
    <lineage>
        <taxon>Bacteria</taxon>
        <taxon>Bacillati</taxon>
        <taxon>Actinomycetota</taxon>
        <taxon>Actinomycetes</taxon>
        <taxon>Kitasatosporales</taxon>
        <taxon>Streptomycetaceae</taxon>
        <taxon>Streptomyces</taxon>
    </lineage>
</organism>
<name>A0A291QIM9_9ACTN</name>
<keyword evidence="3" id="KW-1185">Reference proteome</keyword>
<keyword evidence="1" id="KW-0732">Signal</keyword>
<evidence type="ECO:0000313" key="2">
    <source>
        <dbReference type="EMBL" id="ATL31579.1"/>
    </source>
</evidence>
<sequence>MRLTKRAAIACGAALLGAGLAATPTAAAGAPSSATLPCGRGSFCAYDDPNGLPGTVWTFSSCGFHEVPDRDLGAWVNARQDSVRMYDKNGHVVLTARPGESRTHFDWSPIWYIRLCD</sequence>
<dbReference type="EMBL" id="CP022685">
    <property type="protein sequence ID" value="ATL31579.1"/>
    <property type="molecule type" value="Genomic_DNA"/>
</dbReference>
<reference evidence="2 3" key="1">
    <citation type="submission" date="2017-08" db="EMBL/GenBank/DDBJ databases">
        <title>Complete Genome Sequence of Streptomyces formicae KY5, the formicamycin producer.</title>
        <authorList>
            <person name="Holmes N.A."/>
            <person name="Devine R."/>
            <person name="Qin Z."/>
            <person name="Seipke R.F."/>
            <person name="Wilkinson B."/>
            <person name="Hutchings M.I."/>
        </authorList>
    </citation>
    <scope>NUCLEOTIDE SEQUENCE [LARGE SCALE GENOMIC DNA]</scope>
    <source>
        <strain evidence="2 3">KY5</strain>
    </source>
</reference>
<proteinExistence type="predicted"/>
<dbReference type="Proteomes" id="UP000221011">
    <property type="component" value="Chromosome"/>
</dbReference>